<evidence type="ECO:0000256" key="4">
    <source>
        <dbReference type="ARBA" id="ARBA00023002"/>
    </source>
</evidence>
<dbReference type="InterPro" id="IPR016166">
    <property type="entry name" value="FAD-bd_PCMH"/>
</dbReference>
<dbReference type="Proteomes" id="UP001172681">
    <property type="component" value="Unassembled WGS sequence"/>
</dbReference>
<dbReference type="AlphaFoldDB" id="A0AA39D568"/>
<dbReference type="SUPFAM" id="SSF56176">
    <property type="entry name" value="FAD-binding/transporter-associated domain-like"/>
    <property type="match status" value="1"/>
</dbReference>
<keyword evidence="2" id="KW-0285">Flavoprotein</keyword>
<dbReference type="Pfam" id="PF01565">
    <property type="entry name" value="FAD_binding_4"/>
    <property type="match status" value="1"/>
</dbReference>
<dbReference type="GO" id="GO:0016491">
    <property type="term" value="F:oxidoreductase activity"/>
    <property type="evidence" value="ECO:0007669"/>
    <property type="project" value="UniProtKB-KW"/>
</dbReference>
<dbReference type="GO" id="GO:0071949">
    <property type="term" value="F:FAD binding"/>
    <property type="evidence" value="ECO:0007669"/>
    <property type="project" value="InterPro"/>
</dbReference>
<proteinExistence type="inferred from homology"/>
<protein>
    <recommendedName>
        <fullName evidence="5">FAD-binding PCMH-type domain-containing protein</fullName>
    </recommendedName>
</protein>
<evidence type="ECO:0000256" key="2">
    <source>
        <dbReference type="ARBA" id="ARBA00022630"/>
    </source>
</evidence>
<sequence length="467" mass="51561">MGPLSLPFKCEVLIPESGQSPKDVIHRWSDSFLDLPAMIVKPKCEEDIVDALVFAKQKNLTVTTTNGGRAPFVVITTKTLYLDMGNFNQVSVNTSSNTVRVGGGASTEEVIASTTAEGYYTLWPNSDAVGYVGCLLGGGSDTMNGLHGFMVDAVESMRVITGEGIKLEVSPSSTGQERNLFNALCGAGFGLAIVTSVNMKAFSIASLHLTNDCIWTRRVTLPSTAVDVATQVFSSIRTLPPPLHLTMVCIRAPPSSPSPGSPLIIITANYFGPSHEGEKATSFLYEPELLDRALKADTELVPFALANAPLKPLSANHGYKGFSSTFLQTIDSQTIQVAIEKWIELGNEYRDAYPTTLIFNKWNSEAIDRNGQEEAGNAKFFEHRGFKMMAFSMRWCMNETTRQVLDNFGDEFLRIVRRNEQGPYHCMANNQRPGMNLEELFSKKRLEDLKHVKSTWDPDHVLWSPYH</sequence>
<feature type="domain" description="FAD-binding PCMH-type" evidence="5">
    <location>
        <begin position="32"/>
        <end position="204"/>
    </location>
</feature>
<keyword evidence="4" id="KW-0560">Oxidoreductase</keyword>
<comment type="similarity">
    <text evidence="1">Belongs to the oxygen-dependent FAD-linked oxidoreductase family.</text>
</comment>
<dbReference type="PANTHER" id="PTHR42973:SF7">
    <property type="entry name" value="FAD-BINDING PCMH-TYPE DOMAIN-CONTAINING PROTEIN"/>
    <property type="match status" value="1"/>
</dbReference>
<accession>A0AA39D568</accession>
<name>A0AA39D568_9EURO</name>
<dbReference type="InterPro" id="IPR016169">
    <property type="entry name" value="FAD-bd_PCMH_sub2"/>
</dbReference>
<dbReference type="InterPro" id="IPR036318">
    <property type="entry name" value="FAD-bd_PCMH-like_sf"/>
</dbReference>
<dbReference type="PROSITE" id="PS51387">
    <property type="entry name" value="FAD_PCMH"/>
    <property type="match status" value="1"/>
</dbReference>
<reference evidence="6" key="1">
    <citation type="submission" date="2022-10" db="EMBL/GenBank/DDBJ databases">
        <title>Culturing micro-colonial fungi from biological soil crusts in the Mojave desert and describing Neophaeococcomyces mojavensis, and introducing the new genera and species Taxawa tesnikishii.</title>
        <authorList>
            <person name="Kurbessoian T."/>
            <person name="Stajich J.E."/>
        </authorList>
    </citation>
    <scope>NUCLEOTIDE SEQUENCE</scope>
    <source>
        <strain evidence="6">TK_35</strain>
    </source>
</reference>
<organism evidence="6 7">
    <name type="scientific">Knufia peltigerae</name>
    <dbReference type="NCBI Taxonomy" id="1002370"/>
    <lineage>
        <taxon>Eukaryota</taxon>
        <taxon>Fungi</taxon>
        <taxon>Dikarya</taxon>
        <taxon>Ascomycota</taxon>
        <taxon>Pezizomycotina</taxon>
        <taxon>Eurotiomycetes</taxon>
        <taxon>Chaetothyriomycetidae</taxon>
        <taxon>Chaetothyriales</taxon>
        <taxon>Trichomeriaceae</taxon>
        <taxon>Knufia</taxon>
    </lineage>
</organism>
<evidence type="ECO:0000313" key="7">
    <source>
        <dbReference type="Proteomes" id="UP001172681"/>
    </source>
</evidence>
<evidence type="ECO:0000256" key="1">
    <source>
        <dbReference type="ARBA" id="ARBA00005466"/>
    </source>
</evidence>
<gene>
    <name evidence="6" type="ORF">H2204_000169</name>
</gene>
<dbReference type="EMBL" id="JAPDRN010000001">
    <property type="protein sequence ID" value="KAJ9647540.1"/>
    <property type="molecule type" value="Genomic_DNA"/>
</dbReference>
<dbReference type="Gene3D" id="3.40.462.20">
    <property type="match status" value="1"/>
</dbReference>
<evidence type="ECO:0000259" key="5">
    <source>
        <dbReference type="PROSITE" id="PS51387"/>
    </source>
</evidence>
<dbReference type="InterPro" id="IPR006094">
    <property type="entry name" value="Oxid_FAD_bind_N"/>
</dbReference>
<comment type="caution">
    <text evidence="6">The sequence shown here is derived from an EMBL/GenBank/DDBJ whole genome shotgun (WGS) entry which is preliminary data.</text>
</comment>
<dbReference type="InterPro" id="IPR050416">
    <property type="entry name" value="FAD-linked_Oxidoreductase"/>
</dbReference>
<evidence type="ECO:0000313" key="6">
    <source>
        <dbReference type="EMBL" id="KAJ9647540.1"/>
    </source>
</evidence>
<dbReference type="PANTHER" id="PTHR42973">
    <property type="entry name" value="BINDING OXIDOREDUCTASE, PUTATIVE (AFU_ORTHOLOGUE AFUA_1G17690)-RELATED"/>
    <property type="match status" value="1"/>
</dbReference>
<keyword evidence="7" id="KW-1185">Reference proteome</keyword>
<evidence type="ECO:0000256" key="3">
    <source>
        <dbReference type="ARBA" id="ARBA00022827"/>
    </source>
</evidence>
<dbReference type="Gene3D" id="3.30.465.10">
    <property type="match status" value="1"/>
</dbReference>
<keyword evidence="3" id="KW-0274">FAD</keyword>